<keyword evidence="2" id="KW-0614">Plasmid</keyword>
<sequence>MKFSKASLNFISSTPFIALFQFPYWSEPTGLYVLLSWYFLGINPNSSPTNSLTS</sequence>
<organism evidence="2">
    <name type="scientific">Staphylococcus aureus</name>
    <dbReference type="NCBI Taxonomy" id="1280"/>
    <lineage>
        <taxon>Bacteria</taxon>
        <taxon>Bacillati</taxon>
        <taxon>Bacillota</taxon>
        <taxon>Bacilli</taxon>
        <taxon>Bacillales</taxon>
        <taxon>Staphylococcaceae</taxon>
        <taxon>Staphylococcus</taxon>
    </lineage>
</organism>
<geneLocation type="plasmid" evidence="2">
    <name>pSAP060B</name>
</geneLocation>
<dbReference type="AlphaFoldDB" id="A0A499S3C5"/>
<name>A0A499S3C5_STAAU</name>
<reference evidence="2" key="1">
    <citation type="journal article" date="2019" name="Front. Microbiol.">
        <title>Prevalence of Antibiotic and Heavy Metal Resistance Determinants and Virulence-Related Genetic Elements in Plasmids of Staphylococcus aureus.</title>
        <authorList>
            <person name="Bukowski M."/>
            <person name="Piwowarczyk R."/>
            <person name="Madry A."/>
            <person name="Zagorski-Przybylo R."/>
            <person name="Hydzik M."/>
            <person name="Wladyka B."/>
        </authorList>
    </citation>
    <scope>NUCLEOTIDE SEQUENCE</scope>
    <source>
        <strain evidence="1">Ch8</strain>
        <strain evidence="2">Tu1</strain>
        <plasmid evidence="2">pSAP060B</plasmid>
    </source>
</reference>
<accession>A0A499S3C5</accession>
<evidence type="ECO:0000313" key="2">
    <source>
        <dbReference type="EMBL" id="AYK28241.1"/>
    </source>
</evidence>
<proteinExistence type="predicted"/>
<evidence type="ECO:0000313" key="1">
    <source>
        <dbReference type="EMBL" id="AYK27820.1"/>
    </source>
</evidence>
<protein>
    <submittedName>
        <fullName evidence="2">Uncharacterized protein</fullName>
    </submittedName>
</protein>
<dbReference type="EMBL" id="MH785255">
    <property type="protein sequence ID" value="AYK28241.1"/>
    <property type="molecule type" value="Genomic_DNA"/>
</dbReference>
<gene>
    <name evidence="1" type="ORF">D0Y74_e00005</name>
    <name evidence="2" type="ORF">D0Y81_e00005</name>
</gene>
<dbReference type="EMBL" id="MH785230">
    <property type="protein sequence ID" value="AYK27820.1"/>
    <property type="molecule type" value="Genomic_DNA"/>
</dbReference>